<comment type="miscellaneous">
    <text evidence="2">Reaction mechanism of ThiL seems to utilize a direct, inline transfer of the gamma-phosphate of ATP to TMP rather than a phosphorylated enzyme intermediate.</text>
</comment>
<keyword evidence="2 5" id="KW-0418">Kinase</keyword>
<evidence type="ECO:0000256" key="1">
    <source>
        <dbReference type="ARBA" id="ARBA00022977"/>
    </source>
</evidence>
<dbReference type="NCBIfam" id="TIGR01379">
    <property type="entry name" value="thiL"/>
    <property type="match status" value="1"/>
</dbReference>
<keyword evidence="1 2" id="KW-0784">Thiamine biosynthesis</keyword>
<gene>
    <name evidence="2 5" type="primary">thiL</name>
    <name evidence="5" type="ORF">ABCS64_09255</name>
</gene>
<evidence type="ECO:0000313" key="6">
    <source>
        <dbReference type="Proteomes" id="UP001574673"/>
    </source>
</evidence>
<evidence type="ECO:0000259" key="3">
    <source>
        <dbReference type="Pfam" id="PF00586"/>
    </source>
</evidence>
<organism evidence="5 6">
    <name type="scientific">Dentiradicibacter hellwigii</name>
    <dbReference type="NCBI Taxonomy" id="3149053"/>
    <lineage>
        <taxon>Bacteria</taxon>
        <taxon>Pseudomonadati</taxon>
        <taxon>Pseudomonadota</taxon>
        <taxon>Betaproteobacteria</taxon>
        <taxon>Rhodocyclales</taxon>
        <taxon>Rhodocyclaceae</taxon>
        <taxon>Dentiradicibacter</taxon>
    </lineage>
</organism>
<dbReference type="InterPro" id="IPR036921">
    <property type="entry name" value="PurM-like_N_sf"/>
</dbReference>
<dbReference type="EC" id="2.7.4.16" evidence="2"/>
<comment type="pathway">
    <text evidence="2">Cofactor biosynthesis; thiamine diphosphate biosynthesis; thiamine diphosphate from thiamine phosphate: step 1/1.</text>
</comment>
<feature type="domain" description="PurM-like N-terminal" evidence="3">
    <location>
        <begin position="28"/>
        <end position="137"/>
    </location>
</feature>
<proteinExistence type="inferred from homology"/>
<sequence>MTSEKRSEFALIDRYFARPTPQTALGPGDDCALIAPAPGMELAITTDMLVSGTHFLPETDPRQLGWKTLAVNLSDLAAMGARPRWILLAGSLPQADEAWLAAFAEGLFACAGRYGVDLIGGDTTRGPLNFCVTAIGETPAGMALRRDGAQAGDDLWVSGQPGLAALGLAHLQGRTALPAALAKRCVDALQQPLPRVELGLALRQDALAHAAIDVSDGLLADVGHIAERSRCCIDVWMAHLPCLPAGADPVLARDCQLAGGDDYELAFTVAPDRRAALAALAARLDLPLWRIGQVSAAVQGGAVGRDDVPGAVNLIDADGQRVTPQRRGFDHFESA</sequence>
<feature type="binding site" evidence="2">
    <location>
        <position position="329"/>
    </location>
    <ligand>
        <name>substrate</name>
    </ligand>
</feature>
<reference evidence="6" key="1">
    <citation type="submission" date="2024-06" db="EMBL/GenBank/DDBJ databases">
        <title>Radixoralia hellwigii gen. nov., sp nov., isolated from a root canal in the human oral cavity.</title>
        <authorList>
            <person name="Bartsch S."/>
            <person name="Wittmer A."/>
            <person name="Schulz A.-K."/>
            <person name="Neumann-Schaal M."/>
            <person name="Wolf J."/>
            <person name="Gronow S."/>
            <person name="Tennert C."/>
            <person name="Haecker G."/>
            <person name="Cieplik F."/>
            <person name="Al-Ahmad A."/>
        </authorList>
    </citation>
    <scope>NUCLEOTIDE SEQUENCE [LARGE SCALE GENOMIC DNA]</scope>
    <source>
        <strain evidence="6">Wk13</strain>
    </source>
</reference>
<comment type="caution">
    <text evidence="5">The sequence shown here is derived from an EMBL/GenBank/DDBJ whole genome shotgun (WGS) entry which is preliminary data.</text>
</comment>
<keyword evidence="2" id="KW-0067">ATP-binding</keyword>
<dbReference type="Gene3D" id="3.30.1330.10">
    <property type="entry name" value="PurM-like, N-terminal domain"/>
    <property type="match status" value="1"/>
</dbReference>
<comment type="catalytic activity">
    <reaction evidence="2">
        <text>thiamine phosphate + ATP = thiamine diphosphate + ADP</text>
        <dbReference type="Rhea" id="RHEA:15913"/>
        <dbReference type="ChEBI" id="CHEBI:30616"/>
        <dbReference type="ChEBI" id="CHEBI:37575"/>
        <dbReference type="ChEBI" id="CHEBI:58937"/>
        <dbReference type="ChEBI" id="CHEBI:456216"/>
        <dbReference type="EC" id="2.7.4.16"/>
    </reaction>
</comment>
<dbReference type="Gene3D" id="3.90.650.10">
    <property type="entry name" value="PurM-like C-terminal domain"/>
    <property type="match status" value="1"/>
</dbReference>
<evidence type="ECO:0000313" key="5">
    <source>
        <dbReference type="EMBL" id="MFA9950499.1"/>
    </source>
</evidence>
<feature type="binding site" evidence="2">
    <location>
        <position position="213"/>
    </location>
    <ligand>
        <name>Mg(2+)</name>
        <dbReference type="ChEBI" id="CHEBI:18420"/>
        <label>3</label>
    </ligand>
</feature>
<feature type="binding site" evidence="2">
    <location>
        <position position="146"/>
    </location>
    <ligand>
        <name>ATP</name>
        <dbReference type="ChEBI" id="CHEBI:30616"/>
    </ligand>
</feature>
<feature type="binding site" evidence="2">
    <location>
        <position position="30"/>
    </location>
    <ligand>
        <name>Mg(2+)</name>
        <dbReference type="ChEBI" id="CHEBI:18420"/>
        <label>4</label>
    </ligand>
</feature>
<dbReference type="InterPro" id="IPR016188">
    <property type="entry name" value="PurM-like_N"/>
</dbReference>
<feature type="binding site" evidence="2">
    <location>
        <position position="47"/>
    </location>
    <ligand>
        <name>Mg(2+)</name>
        <dbReference type="ChEBI" id="CHEBI:18420"/>
        <label>1</label>
    </ligand>
</feature>
<feature type="binding site" evidence="2">
    <location>
        <position position="75"/>
    </location>
    <ligand>
        <name>Mg(2+)</name>
        <dbReference type="ChEBI" id="CHEBI:18420"/>
        <label>2</label>
    </ligand>
</feature>
<comment type="similarity">
    <text evidence="2">Belongs to the thiamine-monophosphate kinase family.</text>
</comment>
<keyword evidence="2 5" id="KW-0808">Transferase</keyword>
<feature type="binding site" evidence="2">
    <location>
        <position position="30"/>
    </location>
    <ligand>
        <name>Mg(2+)</name>
        <dbReference type="ChEBI" id="CHEBI:18420"/>
        <label>3</label>
    </ligand>
</feature>
<comment type="caution">
    <text evidence="2">Lacks conserved residue(s) required for the propagation of feature annotation.</text>
</comment>
<feature type="binding site" evidence="2">
    <location>
        <position position="75"/>
    </location>
    <ligand>
        <name>Mg(2+)</name>
        <dbReference type="ChEBI" id="CHEBI:18420"/>
        <label>4</label>
    </ligand>
</feature>
<feature type="binding site" evidence="2">
    <location>
        <position position="47"/>
    </location>
    <ligand>
        <name>Mg(2+)</name>
        <dbReference type="ChEBI" id="CHEBI:18420"/>
        <label>2</label>
    </ligand>
</feature>
<evidence type="ECO:0000259" key="4">
    <source>
        <dbReference type="Pfam" id="PF02769"/>
    </source>
</evidence>
<keyword evidence="6" id="KW-1185">Reference proteome</keyword>
<dbReference type="InterPro" id="IPR010918">
    <property type="entry name" value="PurM-like_C_dom"/>
</dbReference>
<protein>
    <recommendedName>
        <fullName evidence="2">Thiamine-monophosphate kinase</fullName>
        <shortName evidence="2">TMP kinase</shortName>
        <shortName evidence="2">Thiamine-phosphate kinase</shortName>
        <ecNumber evidence="2">2.7.4.16</ecNumber>
    </recommendedName>
</protein>
<feature type="binding site" evidence="2">
    <location>
        <position position="75"/>
    </location>
    <ligand>
        <name>Mg(2+)</name>
        <dbReference type="ChEBI" id="CHEBI:18420"/>
        <label>3</label>
    </ligand>
</feature>
<dbReference type="EMBL" id="JBEUWX010000002">
    <property type="protein sequence ID" value="MFA9950499.1"/>
    <property type="molecule type" value="Genomic_DNA"/>
</dbReference>
<keyword evidence="2" id="KW-0460">Magnesium</keyword>
<dbReference type="Pfam" id="PF00586">
    <property type="entry name" value="AIRS"/>
    <property type="match status" value="1"/>
</dbReference>
<feature type="binding site" evidence="2">
    <location>
        <position position="54"/>
    </location>
    <ligand>
        <name>substrate</name>
    </ligand>
</feature>
<dbReference type="SUPFAM" id="SSF55326">
    <property type="entry name" value="PurM N-terminal domain-like"/>
    <property type="match status" value="1"/>
</dbReference>
<evidence type="ECO:0000256" key="2">
    <source>
        <dbReference type="HAMAP-Rule" id="MF_02128"/>
    </source>
</evidence>
<feature type="binding site" evidence="2">
    <location>
        <position position="216"/>
    </location>
    <ligand>
        <name>Mg(2+)</name>
        <dbReference type="ChEBI" id="CHEBI:18420"/>
        <label>5</label>
    </ligand>
</feature>
<feature type="binding site" evidence="2">
    <location>
        <position position="46"/>
    </location>
    <ligand>
        <name>Mg(2+)</name>
        <dbReference type="ChEBI" id="CHEBI:18420"/>
        <label>1</label>
    </ligand>
</feature>
<dbReference type="PANTHER" id="PTHR30270:SF0">
    <property type="entry name" value="THIAMINE-MONOPHOSPHATE KINASE"/>
    <property type="match status" value="1"/>
</dbReference>
<dbReference type="Pfam" id="PF02769">
    <property type="entry name" value="AIRS_C"/>
    <property type="match status" value="1"/>
</dbReference>
<feature type="binding site" evidence="2">
    <location>
        <position position="122"/>
    </location>
    <ligand>
        <name>Mg(2+)</name>
        <dbReference type="ChEBI" id="CHEBI:18420"/>
        <label>1</label>
    </ligand>
</feature>
<feature type="binding site" evidence="2">
    <location>
        <position position="215"/>
    </location>
    <ligand>
        <name>ATP</name>
        <dbReference type="ChEBI" id="CHEBI:30616"/>
    </ligand>
</feature>
<dbReference type="CDD" id="cd02194">
    <property type="entry name" value="ThiL"/>
    <property type="match status" value="1"/>
</dbReference>
<name>A0ABV4UGG2_9RHOO</name>
<accession>A0ABV4UGG2</accession>
<dbReference type="Proteomes" id="UP001574673">
    <property type="component" value="Unassembled WGS sequence"/>
</dbReference>
<feature type="binding site" evidence="2">
    <location>
        <position position="45"/>
    </location>
    <ligand>
        <name>Mg(2+)</name>
        <dbReference type="ChEBI" id="CHEBI:18420"/>
        <label>4</label>
    </ligand>
</feature>
<comment type="function">
    <text evidence="2">Catalyzes the ATP-dependent phosphorylation of thiamine-monophosphate (TMP) to form thiamine-pyrophosphate (TPP), the active form of vitamin B1.</text>
</comment>
<dbReference type="HAMAP" id="MF_02128">
    <property type="entry name" value="TMP_kinase"/>
    <property type="match status" value="1"/>
</dbReference>
<dbReference type="PIRSF" id="PIRSF005303">
    <property type="entry name" value="Thiam_monoph_kin"/>
    <property type="match status" value="1"/>
</dbReference>
<dbReference type="PANTHER" id="PTHR30270">
    <property type="entry name" value="THIAMINE-MONOPHOSPHATE KINASE"/>
    <property type="match status" value="1"/>
</dbReference>
<dbReference type="InterPro" id="IPR006283">
    <property type="entry name" value="ThiL-like"/>
</dbReference>
<feature type="binding site" evidence="2">
    <location>
        <position position="261"/>
    </location>
    <ligand>
        <name>substrate</name>
    </ligand>
</feature>
<keyword evidence="2" id="KW-0479">Metal-binding</keyword>
<dbReference type="SUPFAM" id="SSF56042">
    <property type="entry name" value="PurM C-terminal domain-like"/>
    <property type="match status" value="1"/>
</dbReference>
<dbReference type="InterPro" id="IPR036676">
    <property type="entry name" value="PurM-like_C_sf"/>
</dbReference>
<feature type="binding site" evidence="2">
    <location>
        <begin position="121"/>
        <end position="122"/>
    </location>
    <ligand>
        <name>ATP</name>
        <dbReference type="ChEBI" id="CHEBI:30616"/>
    </ligand>
</feature>
<keyword evidence="2" id="KW-0547">Nucleotide-binding</keyword>
<feature type="domain" description="PurM-like C-terminal" evidence="4">
    <location>
        <begin position="150"/>
        <end position="297"/>
    </location>
</feature>
<dbReference type="GO" id="GO:0009030">
    <property type="term" value="F:thiamine-phosphate kinase activity"/>
    <property type="evidence" value="ECO:0007669"/>
    <property type="project" value="UniProtKB-EC"/>
</dbReference>
<dbReference type="RefSeq" id="WP_418891552.1">
    <property type="nucleotide sequence ID" value="NZ_JBEUWX010000002.1"/>
</dbReference>